<feature type="transmembrane region" description="Helical" evidence="1">
    <location>
        <begin position="12"/>
        <end position="30"/>
    </location>
</feature>
<evidence type="ECO:0000313" key="4">
    <source>
        <dbReference type="Proteomes" id="UP000311919"/>
    </source>
</evidence>
<feature type="transmembrane region" description="Helical" evidence="1">
    <location>
        <begin position="131"/>
        <end position="154"/>
    </location>
</feature>
<dbReference type="Proteomes" id="UP000311919">
    <property type="component" value="Unassembled WGS sequence"/>
</dbReference>
<keyword evidence="1" id="KW-0472">Membrane</keyword>
<sequence length="169" mass="19118">MPSGSLYRIHRMSCVYWFYTLYLAVIHFITCGICEELSVSPIAQSLQVGQSGIFECAFTNSSYNSYLKWTLYDGTVLSSGDTSEDGRFTNEDGILKMINLTLADSGEYLCENLEIHNTVTGHLKVFIMPTYVLEGFIVIAINGVLLVLFIYSMIKTYREQNIKDSMHAF</sequence>
<dbReference type="EMBL" id="SKCS01000181">
    <property type="protein sequence ID" value="TNN14014.1"/>
    <property type="molecule type" value="Genomic_DNA"/>
</dbReference>
<keyword evidence="4" id="KW-1185">Reference proteome</keyword>
<dbReference type="STRING" id="6182.A0A4Z2DC20"/>
<dbReference type="InterPro" id="IPR003599">
    <property type="entry name" value="Ig_sub"/>
</dbReference>
<dbReference type="SUPFAM" id="SSF48726">
    <property type="entry name" value="Immunoglobulin"/>
    <property type="match status" value="1"/>
</dbReference>
<dbReference type="PROSITE" id="PS50835">
    <property type="entry name" value="IG_LIKE"/>
    <property type="match status" value="1"/>
</dbReference>
<name>A0A4Z2DC20_SCHJA</name>
<dbReference type="Gene3D" id="2.60.40.10">
    <property type="entry name" value="Immunoglobulins"/>
    <property type="match status" value="1"/>
</dbReference>
<keyword evidence="1" id="KW-1133">Transmembrane helix</keyword>
<keyword evidence="1" id="KW-0812">Transmembrane</keyword>
<gene>
    <name evidence="3" type="ORF">EWB00_002552</name>
</gene>
<evidence type="ECO:0000259" key="2">
    <source>
        <dbReference type="PROSITE" id="PS50835"/>
    </source>
</evidence>
<protein>
    <recommendedName>
        <fullName evidence="2">Ig-like domain-containing protein</fullName>
    </recommendedName>
</protein>
<dbReference type="AlphaFoldDB" id="A0A4Z2DC20"/>
<dbReference type="OrthoDB" id="6224820at2759"/>
<evidence type="ECO:0000313" key="3">
    <source>
        <dbReference type="EMBL" id="TNN14014.1"/>
    </source>
</evidence>
<comment type="caution">
    <text evidence="3">The sequence shown here is derived from an EMBL/GenBank/DDBJ whole genome shotgun (WGS) entry which is preliminary data.</text>
</comment>
<dbReference type="InterPro" id="IPR036179">
    <property type="entry name" value="Ig-like_dom_sf"/>
</dbReference>
<dbReference type="SMART" id="SM00409">
    <property type="entry name" value="IG"/>
    <property type="match status" value="1"/>
</dbReference>
<feature type="domain" description="Ig-like" evidence="2">
    <location>
        <begin position="35"/>
        <end position="120"/>
    </location>
</feature>
<reference evidence="3 4" key="1">
    <citation type="submission" date="2019-03" db="EMBL/GenBank/DDBJ databases">
        <title>An improved genome assembly of the fluke Schistosoma japonicum.</title>
        <authorList>
            <person name="Hu W."/>
            <person name="Luo F."/>
            <person name="Yin M."/>
            <person name="Mo X."/>
            <person name="Sun C."/>
            <person name="Wu Q."/>
            <person name="Zhu B."/>
            <person name="Xiang M."/>
            <person name="Wang J."/>
            <person name="Wang Y."/>
            <person name="Zhang T."/>
            <person name="Xu B."/>
            <person name="Zheng H."/>
            <person name="Feng Z."/>
        </authorList>
    </citation>
    <scope>NUCLEOTIDE SEQUENCE [LARGE SCALE GENOMIC DNA]</scope>
    <source>
        <strain evidence="3">HuSjv2</strain>
        <tissue evidence="3">Worms</tissue>
    </source>
</reference>
<proteinExistence type="predicted"/>
<evidence type="ECO:0000256" key="1">
    <source>
        <dbReference type="SAM" id="Phobius"/>
    </source>
</evidence>
<organism evidence="3 4">
    <name type="scientific">Schistosoma japonicum</name>
    <name type="common">Blood fluke</name>
    <dbReference type="NCBI Taxonomy" id="6182"/>
    <lineage>
        <taxon>Eukaryota</taxon>
        <taxon>Metazoa</taxon>
        <taxon>Spiralia</taxon>
        <taxon>Lophotrochozoa</taxon>
        <taxon>Platyhelminthes</taxon>
        <taxon>Trematoda</taxon>
        <taxon>Digenea</taxon>
        <taxon>Strigeidida</taxon>
        <taxon>Schistosomatoidea</taxon>
        <taxon>Schistosomatidae</taxon>
        <taxon>Schistosoma</taxon>
    </lineage>
</organism>
<dbReference type="InterPro" id="IPR007110">
    <property type="entry name" value="Ig-like_dom"/>
</dbReference>
<accession>A0A4Z2DC20</accession>
<dbReference type="InterPro" id="IPR013783">
    <property type="entry name" value="Ig-like_fold"/>
</dbReference>